<dbReference type="GO" id="GO:1903833">
    <property type="term" value="P:positive regulation of cellular response to amino acid starvation"/>
    <property type="evidence" value="ECO:0007669"/>
    <property type="project" value="EnsemblFungi"/>
</dbReference>
<keyword evidence="1" id="KW-0175">Coiled coil</keyword>
<accession>A0A2H0ZWJ4</accession>
<feature type="coiled-coil region" evidence="1">
    <location>
        <begin position="141"/>
        <end position="197"/>
    </location>
</feature>
<dbReference type="PROSITE" id="PS50908">
    <property type="entry name" value="RWD"/>
    <property type="match status" value="1"/>
</dbReference>
<dbReference type="VEuPathDB" id="FungiDB:CJI97_001643"/>
<dbReference type="GO" id="GO:0031333">
    <property type="term" value="P:negative regulation of protein-containing complex assembly"/>
    <property type="evidence" value="ECO:0007669"/>
    <property type="project" value="EnsemblFungi"/>
</dbReference>
<feature type="compositionally biased region" description="Acidic residues" evidence="2">
    <location>
        <begin position="71"/>
        <end position="84"/>
    </location>
</feature>
<organism evidence="5">
    <name type="scientific">Candidozyma auris</name>
    <name type="common">Yeast</name>
    <name type="synonym">Candida auris</name>
    <dbReference type="NCBI Taxonomy" id="498019"/>
    <lineage>
        <taxon>Eukaryota</taxon>
        <taxon>Fungi</taxon>
        <taxon>Dikarya</taxon>
        <taxon>Ascomycota</taxon>
        <taxon>Saccharomycotina</taxon>
        <taxon>Pichiomycetes</taxon>
        <taxon>Metschnikowiaceae</taxon>
        <taxon>Candidozyma</taxon>
    </lineage>
</organism>
<dbReference type="Gene3D" id="3.10.110.10">
    <property type="entry name" value="Ubiquitin Conjugating Enzyme"/>
    <property type="match status" value="1"/>
</dbReference>
<dbReference type="Pfam" id="PF05773">
    <property type="entry name" value="RWD"/>
    <property type="match status" value="1"/>
</dbReference>
<evidence type="ECO:0000259" key="3">
    <source>
        <dbReference type="PROSITE" id="PS50908"/>
    </source>
</evidence>
<dbReference type="EMBL" id="PEKT03000003">
    <property type="protein sequence ID" value="KAK8440113.1"/>
    <property type="molecule type" value="Genomic_DNA"/>
</dbReference>
<dbReference type="PANTHER" id="PTHR12292">
    <property type="entry name" value="RWD DOMAIN-CONTAINING PROTEIN"/>
    <property type="match status" value="1"/>
</dbReference>
<feature type="domain" description="RWD" evidence="3">
    <location>
        <begin position="9"/>
        <end position="136"/>
    </location>
</feature>
<dbReference type="Proteomes" id="UP000230249">
    <property type="component" value="Unassembled WGS sequence"/>
</dbReference>
<feature type="region of interest" description="Disordered" evidence="2">
    <location>
        <begin position="61"/>
        <end position="86"/>
    </location>
</feature>
<dbReference type="VEuPathDB" id="FungiDB:QG37_00405"/>
<dbReference type="InterPro" id="IPR032378">
    <property type="entry name" value="ZC3H15/TMA46_C"/>
</dbReference>
<comment type="caution">
    <text evidence="5">The sequence shown here is derived from an EMBL/GenBank/DDBJ whole genome shotgun (WGS) entry which is preliminary data.</text>
</comment>
<dbReference type="InterPro" id="IPR040213">
    <property type="entry name" value="GIR2-like"/>
</dbReference>
<dbReference type="GO" id="GO:0002181">
    <property type="term" value="P:cytoplasmic translation"/>
    <property type="evidence" value="ECO:0007669"/>
    <property type="project" value="EnsemblFungi"/>
</dbReference>
<proteinExistence type="predicted"/>
<dbReference type="InterPro" id="IPR016135">
    <property type="entry name" value="UBQ-conjugating_enzyme/RWD"/>
</dbReference>
<dbReference type="VEuPathDB" id="FungiDB:B9J08_002138"/>
<reference evidence="5 6" key="1">
    <citation type="journal article" date="2017" name="Clin. Infect. Dis.">
        <title>Simultaneous emergence of multidrug-resistant Candida auris on 3 continents confirmed by whole-genome sequencing and epidemiological analyses.</title>
        <authorList>
            <person name="Lockhart S.R."/>
            <person name="Etienne K.A."/>
            <person name="Vallabhaneni S."/>
            <person name="Farooqi J."/>
            <person name="Chowdhary A."/>
            <person name="Govender N.P."/>
            <person name="Colombo A.L."/>
            <person name="Calvo B."/>
            <person name="Cuomo C.A."/>
            <person name="Desjardins C.A."/>
            <person name="Berkow E.L."/>
            <person name="Castanheira M."/>
            <person name="Magobo R.E."/>
            <person name="Jabeen K."/>
            <person name="Asghar R.J."/>
            <person name="Meis J.F."/>
            <person name="Jackson B."/>
            <person name="Chiller T."/>
            <person name="Litvintseva A.P."/>
        </authorList>
    </citation>
    <scope>NUCLEOTIDE SEQUENCE [LARGE SCALE GENOMIC DNA]</scope>
    <source>
        <strain evidence="5 6">B8441</strain>
    </source>
</reference>
<dbReference type="EMBL" id="PEKT02000005">
    <property type="protein sequence ID" value="PIS54988.1"/>
    <property type="molecule type" value="Genomic_DNA"/>
</dbReference>
<dbReference type="VEuPathDB" id="FungiDB:CJJ07_003861"/>
<dbReference type="Pfam" id="PF16543">
    <property type="entry name" value="DFRP_C"/>
    <property type="match status" value="1"/>
</dbReference>
<reference evidence="4" key="4">
    <citation type="submission" date="2024-03" db="EMBL/GenBank/DDBJ databases">
        <title>Improved genome assembly of Candida auris strain B8441 and annotation of B11205.</title>
        <authorList>
            <person name="Cauldron N.C."/>
            <person name="Shea T."/>
            <person name="Cuomo C.A."/>
        </authorList>
    </citation>
    <scope>NUCLEOTIDE SEQUENCE</scope>
    <source>
        <strain evidence="4">B8441</strain>
    </source>
</reference>
<dbReference type="VEuPathDB" id="FungiDB:CJI96_0002812"/>
<keyword evidence="6" id="KW-1185">Reference proteome</keyword>
<dbReference type="OMA" id="QWDEHKK"/>
<evidence type="ECO:0000313" key="6">
    <source>
        <dbReference type="Proteomes" id="UP000230249"/>
    </source>
</evidence>
<evidence type="ECO:0000313" key="4">
    <source>
        <dbReference type="EMBL" id="KAK8440113.1"/>
    </source>
</evidence>
<reference evidence="4 6" key="3">
    <citation type="journal article" date="2018" name="Nat. Commun.">
        <title>Genomic insights into multidrug-resistance, mating and virulence in Candida auris and related emerging species.</title>
        <authorList>
            <person name="Munoz J.F."/>
            <person name="Gade L."/>
            <person name="Chow N.A."/>
            <person name="Loparev V.N."/>
            <person name="Juieng P."/>
            <person name="Berkow E.L."/>
            <person name="Farrer R.A."/>
            <person name="Litvintseva A.P."/>
            <person name="Cuomo C.A."/>
        </authorList>
    </citation>
    <scope>GENOME REANNOTATION</scope>
    <source>
        <strain evidence="4 6">B8441</strain>
    </source>
</reference>
<sequence length="235" mass="26761">MDPAEEQQQELEVLQSIYPDELEILSDTHFTITLKLETKSDRGHSVILDVTYTPTYPEEVPKLEVKTVSEELPEPSDSEEDDDDKPQLVHLSEQIEFGKLDAVSLTKKVEEEAEINVGIPSIFALAALLKDEAEALFQAKLDAAQKKYEDELLAKEAEEQKKFLGTPVTKESYAEWRERFRKEMQIEKKDRQRFEKMHNGKMTGREIFEKGLAGNEDDKDVDDVADSVLKVSVSG</sequence>
<gene>
    <name evidence="5" type="ORF">B9J08_002138</name>
    <name evidence="4" type="ORF">B9J08_03211</name>
</gene>
<evidence type="ECO:0000256" key="2">
    <source>
        <dbReference type="SAM" id="MobiDB-lite"/>
    </source>
</evidence>
<dbReference type="InterPro" id="IPR006575">
    <property type="entry name" value="RWD_dom"/>
</dbReference>
<dbReference type="VEuPathDB" id="FungiDB:CJJ09_003223"/>
<protein>
    <recommendedName>
        <fullName evidence="3">RWD domain-containing protein</fullName>
    </recommendedName>
</protein>
<dbReference type="STRING" id="498019.A0A2H0ZWJ4"/>
<reference evidence="5" key="2">
    <citation type="submission" date="2017-11" db="EMBL/GenBank/DDBJ databases">
        <title>Candida auris genome assembly and annotation.</title>
        <authorList>
            <person name="Munoz J.F."/>
            <person name="Gade L.G."/>
            <person name="Chow N.A."/>
            <person name="Litvintseva A.P."/>
            <person name="Loparev V.N."/>
            <person name="Cuomo C.A."/>
        </authorList>
    </citation>
    <scope>NUCLEOTIDE SEQUENCE</scope>
    <source>
        <strain evidence="5">B8441</strain>
    </source>
</reference>
<dbReference type="GO" id="GO:0034198">
    <property type="term" value="P:cellular response to amino acid starvation"/>
    <property type="evidence" value="ECO:0007669"/>
    <property type="project" value="EnsemblFungi"/>
</dbReference>
<evidence type="ECO:0000256" key="1">
    <source>
        <dbReference type="SAM" id="Coils"/>
    </source>
</evidence>
<dbReference type="SMART" id="SM00591">
    <property type="entry name" value="RWD"/>
    <property type="match status" value="1"/>
</dbReference>
<dbReference type="SUPFAM" id="SSF54495">
    <property type="entry name" value="UBC-like"/>
    <property type="match status" value="1"/>
</dbReference>
<dbReference type="AlphaFoldDB" id="A0A2H0ZWJ4"/>
<evidence type="ECO:0000313" key="5">
    <source>
        <dbReference type="EMBL" id="PIS54988.1"/>
    </source>
</evidence>
<name>A0A2H0ZWJ4_CANAR</name>
<dbReference type="GO" id="GO:0004860">
    <property type="term" value="F:protein kinase inhibitor activity"/>
    <property type="evidence" value="ECO:0007669"/>
    <property type="project" value="EnsemblFungi"/>
</dbReference>